<feature type="compositionally biased region" description="Low complexity" evidence="2">
    <location>
        <begin position="16"/>
        <end position="35"/>
    </location>
</feature>
<keyword evidence="3" id="KW-0472">Membrane</keyword>
<dbReference type="NCBIfam" id="TIGR00350">
    <property type="entry name" value="lytR_cpsA_psr"/>
    <property type="match status" value="1"/>
</dbReference>
<keyword evidence="3" id="KW-0812">Transmembrane</keyword>
<gene>
    <name evidence="5" type="ORF">EMB92_07740</name>
</gene>
<evidence type="ECO:0000256" key="1">
    <source>
        <dbReference type="ARBA" id="ARBA00006068"/>
    </source>
</evidence>
<comment type="similarity">
    <text evidence="1">Belongs to the LytR/CpsA/Psr (LCP) family.</text>
</comment>
<protein>
    <submittedName>
        <fullName evidence="5">LytR family transcriptional regulator</fullName>
    </submittedName>
</protein>
<feature type="transmembrane region" description="Helical" evidence="3">
    <location>
        <begin position="96"/>
        <end position="119"/>
    </location>
</feature>
<comment type="caution">
    <text evidence="5">The sequence shown here is derived from an EMBL/GenBank/DDBJ whole genome shotgun (WGS) entry which is preliminary data.</text>
</comment>
<sequence length="413" mass="42970">MPASFTPRRRSEARRASASPRVAGRTSASSSSASSMPGSVAPARTPRRSSGSTSATPSARPSLSRPAAGSSAVGVSTFGQGIQGARPMRTVPVGRIIRMVILVLVAALLLTMFGTWHWVDSRLNKEDGWLTGSSNTTGESWLILGSDERDGTAGGSADDTPGFRTDTILVLTKPSHGPSSLISIPRDSLTQVDGLYMKINAVAQIKGYKSLVGEVEQITGQHIDHIAKIQFGGLKNVVDAIGGVNLCYDHTVNDPDSGLNWTSGCHMADGGTALAFSRMRYSDANGDFGRAQRQRQVIAAIVKKAASSEVIANPARLTKVADAGLTALTVDDTTSPFTLVQMAIAFKGATGSGGVTGSVYWSNPDYRVSGVGSSVLLDDSRNLELFSQLSSGKHKAGTVGTLAESQTASGSAA</sequence>
<dbReference type="AlphaFoldDB" id="A0A5M9ZBT4"/>
<evidence type="ECO:0000256" key="2">
    <source>
        <dbReference type="SAM" id="MobiDB-lite"/>
    </source>
</evidence>
<feature type="domain" description="Cell envelope-related transcriptional attenuator" evidence="4">
    <location>
        <begin position="164"/>
        <end position="306"/>
    </location>
</feature>
<dbReference type="Gene3D" id="3.40.630.190">
    <property type="entry name" value="LCP protein"/>
    <property type="match status" value="1"/>
</dbReference>
<dbReference type="Pfam" id="PF03816">
    <property type="entry name" value="LytR_cpsA_psr"/>
    <property type="match status" value="1"/>
</dbReference>
<accession>A0A5M9ZBT4</accession>
<proteinExistence type="inferred from homology"/>
<dbReference type="InterPro" id="IPR004474">
    <property type="entry name" value="LytR_CpsA_psr"/>
</dbReference>
<evidence type="ECO:0000259" key="4">
    <source>
        <dbReference type="Pfam" id="PF03816"/>
    </source>
</evidence>
<feature type="region of interest" description="Disordered" evidence="2">
    <location>
        <begin position="1"/>
        <end position="78"/>
    </location>
</feature>
<evidence type="ECO:0000256" key="3">
    <source>
        <dbReference type="SAM" id="Phobius"/>
    </source>
</evidence>
<feature type="compositionally biased region" description="Polar residues" evidence="2">
    <location>
        <begin position="48"/>
        <end position="61"/>
    </location>
</feature>
<dbReference type="InterPro" id="IPR050922">
    <property type="entry name" value="LytR/CpsA/Psr_CW_biosynth"/>
</dbReference>
<evidence type="ECO:0000313" key="5">
    <source>
        <dbReference type="EMBL" id="KAA8816041.1"/>
    </source>
</evidence>
<organism evidence="5 6">
    <name type="scientific">Bifidobacterium callitrichos</name>
    <dbReference type="NCBI Taxonomy" id="762209"/>
    <lineage>
        <taxon>Bacteria</taxon>
        <taxon>Bacillati</taxon>
        <taxon>Actinomycetota</taxon>
        <taxon>Actinomycetes</taxon>
        <taxon>Bifidobacteriales</taxon>
        <taxon>Bifidobacteriaceae</taxon>
        <taxon>Bifidobacterium</taxon>
    </lineage>
</organism>
<reference evidence="5 6" key="1">
    <citation type="journal article" date="2019" name="Syst. Appl. Microbiol.">
        <title>Characterization of Bifidobacterium species in feaces of the Egyptian fruit bat: Description of B. vespertilionis sp. nov. and B. rousetti sp. nov.</title>
        <authorList>
            <person name="Modesto M."/>
            <person name="Satti M."/>
            <person name="Watanabe K."/>
            <person name="Puglisi E."/>
            <person name="Morelli L."/>
            <person name="Huang C.-H."/>
            <person name="Liou J.-S."/>
            <person name="Miyashita M."/>
            <person name="Tamura T."/>
            <person name="Saito S."/>
            <person name="Mori K."/>
            <person name="Huang L."/>
            <person name="Sciavilla P."/>
            <person name="Sandri C."/>
            <person name="Spiezio C."/>
            <person name="Vitali F."/>
            <person name="Cavalieri D."/>
            <person name="Perpetuini G."/>
            <person name="Tofalo R."/>
            <person name="Bonetti A."/>
            <person name="Arita M."/>
            <person name="Mattarelli P."/>
        </authorList>
    </citation>
    <scope>NUCLEOTIDE SEQUENCE [LARGE SCALE GENOMIC DNA]</scope>
    <source>
        <strain evidence="5 6">RST27</strain>
    </source>
</reference>
<evidence type="ECO:0000313" key="6">
    <source>
        <dbReference type="Proteomes" id="UP000326060"/>
    </source>
</evidence>
<dbReference type="PANTHER" id="PTHR33392:SF6">
    <property type="entry name" value="POLYISOPRENYL-TEICHOIC ACID--PEPTIDOGLYCAN TEICHOIC ACID TRANSFERASE TAGU"/>
    <property type="match status" value="1"/>
</dbReference>
<dbReference type="Proteomes" id="UP000326060">
    <property type="component" value="Unassembled WGS sequence"/>
</dbReference>
<name>A0A5M9ZBT4_9BIFI</name>
<keyword evidence="3" id="KW-1133">Transmembrane helix</keyword>
<dbReference type="EMBL" id="RZJP01000003">
    <property type="protein sequence ID" value="KAA8816041.1"/>
    <property type="molecule type" value="Genomic_DNA"/>
</dbReference>
<dbReference type="PANTHER" id="PTHR33392">
    <property type="entry name" value="POLYISOPRENYL-TEICHOIC ACID--PEPTIDOGLYCAN TEICHOIC ACID TRANSFERASE TAGU"/>
    <property type="match status" value="1"/>
</dbReference>